<accession>A0A6A5RI32</accession>
<evidence type="ECO:0000313" key="3">
    <source>
        <dbReference type="EMBL" id="KAF1927991.1"/>
    </source>
</evidence>
<evidence type="ECO:0000259" key="2">
    <source>
        <dbReference type="PROSITE" id="PS50966"/>
    </source>
</evidence>
<protein>
    <recommendedName>
        <fullName evidence="2">SWIM-type domain-containing protein</fullName>
    </recommendedName>
</protein>
<dbReference type="GeneID" id="54345367"/>
<reference evidence="3" key="1">
    <citation type="journal article" date="2020" name="Stud. Mycol.">
        <title>101 Dothideomycetes genomes: a test case for predicting lifestyles and emergence of pathogens.</title>
        <authorList>
            <person name="Haridas S."/>
            <person name="Albert R."/>
            <person name="Binder M."/>
            <person name="Bloem J."/>
            <person name="Labutti K."/>
            <person name="Salamov A."/>
            <person name="Andreopoulos B."/>
            <person name="Baker S."/>
            <person name="Barry K."/>
            <person name="Bills G."/>
            <person name="Bluhm B."/>
            <person name="Cannon C."/>
            <person name="Castanera R."/>
            <person name="Culley D."/>
            <person name="Daum C."/>
            <person name="Ezra D."/>
            <person name="Gonzalez J."/>
            <person name="Henrissat B."/>
            <person name="Kuo A."/>
            <person name="Liang C."/>
            <person name="Lipzen A."/>
            <person name="Lutzoni F."/>
            <person name="Magnuson J."/>
            <person name="Mondo S."/>
            <person name="Nolan M."/>
            <person name="Ohm R."/>
            <person name="Pangilinan J."/>
            <person name="Park H.-J."/>
            <person name="Ramirez L."/>
            <person name="Alfaro M."/>
            <person name="Sun H."/>
            <person name="Tritt A."/>
            <person name="Yoshinaga Y."/>
            <person name="Zwiers L.-H."/>
            <person name="Turgeon B."/>
            <person name="Goodwin S."/>
            <person name="Spatafora J."/>
            <person name="Crous P."/>
            <person name="Grigoriev I."/>
        </authorList>
    </citation>
    <scope>NUCLEOTIDE SEQUENCE</scope>
    <source>
        <strain evidence="3">CBS 183.55</strain>
    </source>
</reference>
<keyword evidence="1" id="KW-0862">Zinc</keyword>
<dbReference type="OrthoDB" id="3734023at2759"/>
<dbReference type="RefSeq" id="XP_033448243.1">
    <property type="nucleotide sequence ID" value="XM_033587721.1"/>
</dbReference>
<keyword evidence="1" id="KW-0479">Metal-binding</keyword>
<organism evidence="3 4">
    <name type="scientific">Didymella exigua CBS 183.55</name>
    <dbReference type="NCBI Taxonomy" id="1150837"/>
    <lineage>
        <taxon>Eukaryota</taxon>
        <taxon>Fungi</taxon>
        <taxon>Dikarya</taxon>
        <taxon>Ascomycota</taxon>
        <taxon>Pezizomycotina</taxon>
        <taxon>Dothideomycetes</taxon>
        <taxon>Pleosporomycetidae</taxon>
        <taxon>Pleosporales</taxon>
        <taxon>Pleosporineae</taxon>
        <taxon>Didymellaceae</taxon>
        <taxon>Didymella</taxon>
    </lineage>
</organism>
<keyword evidence="1" id="KW-0863">Zinc-finger</keyword>
<feature type="domain" description="SWIM-type" evidence="2">
    <location>
        <begin position="101"/>
        <end position="136"/>
    </location>
</feature>
<evidence type="ECO:0000313" key="4">
    <source>
        <dbReference type="Proteomes" id="UP000800082"/>
    </source>
</evidence>
<dbReference type="InterPro" id="IPR007527">
    <property type="entry name" value="Znf_SWIM"/>
</dbReference>
<dbReference type="GO" id="GO:0008270">
    <property type="term" value="F:zinc ion binding"/>
    <property type="evidence" value="ECO:0007669"/>
    <property type="project" value="UniProtKB-KW"/>
</dbReference>
<name>A0A6A5RI32_9PLEO</name>
<evidence type="ECO:0000256" key="1">
    <source>
        <dbReference type="PROSITE-ProRule" id="PRU00325"/>
    </source>
</evidence>
<keyword evidence="4" id="KW-1185">Reference proteome</keyword>
<gene>
    <name evidence="3" type="ORF">M421DRAFT_165580</name>
</gene>
<dbReference type="PROSITE" id="PS50966">
    <property type="entry name" value="ZF_SWIM"/>
    <property type="match status" value="1"/>
</dbReference>
<dbReference type="EMBL" id="ML978970">
    <property type="protein sequence ID" value="KAF1927991.1"/>
    <property type="molecule type" value="Genomic_DNA"/>
</dbReference>
<dbReference type="AlphaFoldDB" id="A0A6A5RI32"/>
<sequence>MQALKTFHNLYSTMANERQSTHWTFAEGLLGLPKELRELVYAEVFKDLEPVPLENADTSSAVQALLALDGHPPNRTFEEEVLKACCIYSSFIVRFLDHQDYSCNVMRGDVRCSCTVLWLPQPQHCRHIRNLIIHTQEAGLDLGRSQVDTLEDTEAMHSGSHFRRCWEQVLEFPRLEQLTIKLEKSNNDQLSWVSFTPTLSVLRERSPKLRVSLSVSFDGLLESYWSDPIWENATEPGNVIEYPYDPMGFADVTELIEAPTGEDFAYVEEHCPREFRTRGQDILRGLLDETASQRRALAMHYVVKEPALLRVRIKEHYEVYKSMQLEEINQTIVVSQS</sequence>
<proteinExistence type="predicted"/>
<dbReference type="Proteomes" id="UP000800082">
    <property type="component" value="Unassembled WGS sequence"/>
</dbReference>